<proteinExistence type="predicted"/>
<protein>
    <submittedName>
        <fullName evidence="2">Uncharacterized protein</fullName>
    </submittedName>
</protein>
<evidence type="ECO:0000313" key="2">
    <source>
        <dbReference type="EMBL" id="MBX72465.1"/>
    </source>
</evidence>
<feature type="chain" id="PRO_5015136568" evidence="1">
    <location>
        <begin position="20"/>
        <end position="40"/>
    </location>
</feature>
<evidence type="ECO:0000256" key="1">
    <source>
        <dbReference type="SAM" id="SignalP"/>
    </source>
</evidence>
<organism evidence="2">
    <name type="scientific">Rhizophora mucronata</name>
    <name type="common">Asiatic mangrove</name>
    <dbReference type="NCBI Taxonomy" id="61149"/>
    <lineage>
        <taxon>Eukaryota</taxon>
        <taxon>Viridiplantae</taxon>
        <taxon>Streptophyta</taxon>
        <taxon>Embryophyta</taxon>
        <taxon>Tracheophyta</taxon>
        <taxon>Spermatophyta</taxon>
        <taxon>Magnoliopsida</taxon>
        <taxon>eudicotyledons</taxon>
        <taxon>Gunneridae</taxon>
        <taxon>Pentapetalae</taxon>
        <taxon>rosids</taxon>
        <taxon>fabids</taxon>
        <taxon>Malpighiales</taxon>
        <taxon>Rhizophoraceae</taxon>
        <taxon>Rhizophora</taxon>
    </lineage>
</organism>
<dbReference type="EMBL" id="GGEC01091981">
    <property type="protein sequence ID" value="MBX72465.1"/>
    <property type="molecule type" value="Transcribed_RNA"/>
</dbReference>
<name>A0A2P2QZS0_RHIMU</name>
<keyword evidence="1" id="KW-0732">Signal</keyword>
<reference evidence="2" key="1">
    <citation type="submission" date="2018-02" db="EMBL/GenBank/DDBJ databases">
        <title>Rhizophora mucronata_Transcriptome.</title>
        <authorList>
            <person name="Meera S.P."/>
            <person name="Sreeshan A."/>
            <person name="Augustine A."/>
        </authorList>
    </citation>
    <scope>NUCLEOTIDE SEQUENCE</scope>
    <source>
        <tissue evidence="2">Leaf</tissue>
    </source>
</reference>
<dbReference type="AlphaFoldDB" id="A0A2P2QZS0"/>
<sequence>MLVLVILLIFNVTLDFLLSCCHHNHCHLSADFLIYNRKTI</sequence>
<feature type="signal peptide" evidence="1">
    <location>
        <begin position="1"/>
        <end position="19"/>
    </location>
</feature>
<accession>A0A2P2QZS0</accession>